<comment type="caution">
    <text evidence="1">The sequence shown here is derived from an EMBL/GenBank/DDBJ whole genome shotgun (WGS) entry which is preliminary data.</text>
</comment>
<dbReference type="Proteomes" id="UP001530377">
    <property type="component" value="Unassembled WGS sequence"/>
</dbReference>
<accession>A0ABD3SRC4</accession>
<dbReference type="AlphaFoldDB" id="A0ABD3SRC4"/>
<dbReference type="EMBL" id="JALLPB020000010">
    <property type="protein sequence ID" value="KAL3827003.1"/>
    <property type="molecule type" value="Genomic_DNA"/>
</dbReference>
<evidence type="ECO:0000313" key="1">
    <source>
        <dbReference type="EMBL" id="KAL3827003.1"/>
    </source>
</evidence>
<sequence>MSLEKNALDILMKNARNRGSRKRPLSSFSCPAGCGAWVTGHDVNNHLDQCLGGSSNRVHAGNSCDRTQEWLGAEGGVTRSPTVITHAANYKKKNAPSNAFSHMMERSATVFSTNKSGQSDENIIRHRFHLHNAEGYVTWTISDDGSEKKYDPTPNFATTGVDEIAEKVNYTNKTIPHEVSAHLIPAPAISIGETNWSTVIRMKKVKCTSSTEGDDESVDDNDKALELMMSSSLPSFSQGDETSRLVCKHSRLSVSQLKSCLQKSIRRRAPLPAVRVAMELADRSWCDLIRRVSTIFQHRLPIIVLEDSTLHPDFGLLVWLMVAESKCGCRTIFVCIFKGYFPCMALLKKVLQVVFELASCARQDIPSEVGRIDKSDNHNLPMCLSLKSPASKLLPHRHMSINSCEVLIRSMLLRAQYGGMKCDVQMLHSYATIWLKRFRSMVVSSSALDALALNLTSRPIYWWDLPGILHEKAREKSAELVTSAIVCVGGLPKLNFTDVCHAGIDFHCSSVVEHLLSQKVLFSSLRERLAAPKDEDPYVWMAGQIKSMIWKYSSGINHRRILLFGTGEANMNMDDPNLKVVWENVVRSSFECYTKKFVMDRLA</sequence>
<organism evidence="1 2">
    <name type="scientific">Cyclostephanos tholiformis</name>
    <dbReference type="NCBI Taxonomy" id="382380"/>
    <lineage>
        <taxon>Eukaryota</taxon>
        <taxon>Sar</taxon>
        <taxon>Stramenopiles</taxon>
        <taxon>Ochrophyta</taxon>
        <taxon>Bacillariophyta</taxon>
        <taxon>Coscinodiscophyceae</taxon>
        <taxon>Thalassiosirophycidae</taxon>
        <taxon>Stephanodiscales</taxon>
        <taxon>Stephanodiscaceae</taxon>
        <taxon>Cyclostephanos</taxon>
    </lineage>
</organism>
<evidence type="ECO:0000313" key="2">
    <source>
        <dbReference type="Proteomes" id="UP001530377"/>
    </source>
</evidence>
<keyword evidence="2" id="KW-1185">Reference proteome</keyword>
<proteinExistence type="predicted"/>
<reference evidence="1 2" key="1">
    <citation type="submission" date="2024-10" db="EMBL/GenBank/DDBJ databases">
        <title>Updated reference genomes for cyclostephanoid diatoms.</title>
        <authorList>
            <person name="Roberts W.R."/>
            <person name="Alverson A.J."/>
        </authorList>
    </citation>
    <scope>NUCLEOTIDE SEQUENCE [LARGE SCALE GENOMIC DNA]</scope>
    <source>
        <strain evidence="1 2">AJA228-03</strain>
    </source>
</reference>
<protein>
    <submittedName>
        <fullName evidence="1">Uncharacterized protein</fullName>
    </submittedName>
</protein>
<gene>
    <name evidence="1" type="ORF">ACHAXA_000067</name>
</gene>
<name>A0ABD3SRC4_9STRA</name>